<evidence type="ECO:0000259" key="2">
    <source>
        <dbReference type="Pfam" id="PF20151"/>
    </source>
</evidence>
<protein>
    <recommendedName>
        <fullName evidence="2">DUF6533 domain-containing protein</fullName>
    </recommendedName>
</protein>
<keyword evidence="1" id="KW-0812">Transmembrane</keyword>
<dbReference type="AlphaFoldDB" id="A0AAD4E5M1"/>
<gene>
    <name evidence="3" type="ORF">F5891DRAFT_394190</name>
</gene>
<evidence type="ECO:0000313" key="4">
    <source>
        <dbReference type="Proteomes" id="UP001195769"/>
    </source>
</evidence>
<feature type="transmembrane region" description="Helical" evidence="1">
    <location>
        <begin position="140"/>
        <end position="163"/>
    </location>
</feature>
<comment type="caution">
    <text evidence="3">The sequence shown here is derived from an EMBL/GenBank/DDBJ whole genome shotgun (WGS) entry which is preliminary data.</text>
</comment>
<dbReference type="RefSeq" id="XP_041225292.1">
    <property type="nucleotide sequence ID" value="XM_041371676.1"/>
</dbReference>
<reference evidence="3" key="1">
    <citation type="journal article" date="2020" name="New Phytol.">
        <title>Comparative genomics reveals dynamic genome evolution in host specialist ectomycorrhizal fungi.</title>
        <authorList>
            <person name="Lofgren L.A."/>
            <person name="Nguyen N.H."/>
            <person name="Vilgalys R."/>
            <person name="Ruytinx J."/>
            <person name="Liao H.L."/>
            <person name="Branco S."/>
            <person name="Kuo A."/>
            <person name="LaButti K."/>
            <person name="Lipzen A."/>
            <person name="Andreopoulos W."/>
            <person name="Pangilinan J."/>
            <person name="Riley R."/>
            <person name="Hundley H."/>
            <person name="Na H."/>
            <person name="Barry K."/>
            <person name="Grigoriev I.V."/>
            <person name="Stajich J.E."/>
            <person name="Kennedy P.G."/>
        </authorList>
    </citation>
    <scope>NUCLEOTIDE SEQUENCE</scope>
    <source>
        <strain evidence="3">FC203</strain>
    </source>
</reference>
<proteinExistence type="predicted"/>
<dbReference type="Pfam" id="PF20151">
    <property type="entry name" value="DUF6533"/>
    <property type="match status" value="1"/>
</dbReference>
<name>A0AAD4E5M1_9AGAM</name>
<dbReference type="GeneID" id="64665974"/>
<keyword evidence="1" id="KW-0472">Membrane</keyword>
<feature type="transmembrane region" description="Helical" evidence="1">
    <location>
        <begin position="184"/>
        <end position="204"/>
    </location>
</feature>
<feature type="domain" description="DUF6533" evidence="2">
    <location>
        <begin position="2"/>
        <end position="41"/>
    </location>
</feature>
<keyword evidence="4" id="KW-1185">Reference proteome</keyword>
<dbReference type="EMBL" id="JABBWK010000031">
    <property type="protein sequence ID" value="KAG1899716.1"/>
    <property type="molecule type" value="Genomic_DNA"/>
</dbReference>
<sequence length="259" mass="29583">MATFWTYDYACSLHEEWAFLLRSHWTKMKGLYIATRYLPFIMLATDLYRSFTLNENTSECLVSVHISSGLCTVLSIFSGCFFILRTYVLWNKNRILFAAMLSTFFTFLGASFGIVFATAVPAAYPTSAIPGITGCYETSFWYFMPFLLFSVFQLGLMILTLIRAIQSWQRSPSPLYVVLVKHNIFYYACGLLFSVTNIFMSLLLQASYRTMLYDFEFTILAILTTRMHLHLWRINQHAHGSGASVGIPMSDMSTVISIA</sequence>
<dbReference type="InterPro" id="IPR045340">
    <property type="entry name" value="DUF6533"/>
</dbReference>
<evidence type="ECO:0000313" key="3">
    <source>
        <dbReference type="EMBL" id="KAG1899716.1"/>
    </source>
</evidence>
<feature type="transmembrane region" description="Helical" evidence="1">
    <location>
        <begin position="96"/>
        <end position="120"/>
    </location>
</feature>
<accession>A0AAD4E5M1</accession>
<dbReference type="Proteomes" id="UP001195769">
    <property type="component" value="Unassembled WGS sequence"/>
</dbReference>
<organism evidence="3 4">
    <name type="scientific">Suillus fuscotomentosus</name>
    <dbReference type="NCBI Taxonomy" id="1912939"/>
    <lineage>
        <taxon>Eukaryota</taxon>
        <taxon>Fungi</taxon>
        <taxon>Dikarya</taxon>
        <taxon>Basidiomycota</taxon>
        <taxon>Agaricomycotina</taxon>
        <taxon>Agaricomycetes</taxon>
        <taxon>Agaricomycetidae</taxon>
        <taxon>Boletales</taxon>
        <taxon>Suillineae</taxon>
        <taxon>Suillaceae</taxon>
        <taxon>Suillus</taxon>
    </lineage>
</organism>
<feature type="transmembrane region" description="Helical" evidence="1">
    <location>
        <begin position="63"/>
        <end position="84"/>
    </location>
</feature>
<keyword evidence="1" id="KW-1133">Transmembrane helix</keyword>
<evidence type="ECO:0000256" key="1">
    <source>
        <dbReference type="SAM" id="Phobius"/>
    </source>
</evidence>